<keyword evidence="4 9" id="KW-0812">Transmembrane</keyword>
<evidence type="ECO:0000256" key="7">
    <source>
        <dbReference type="ARBA" id="ARBA00023065"/>
    </source>
</evidence>
<feature type="transmembrane region" description="Helical" evidence="9">
    <location>
        <begin position="290"/>
        <end position="313"/>
    </location>
</feature>
<keyword evidence="5 9" id="KW-0106">Calcium</keyword>
<accession>A0A2K8SZN6</accession>
<evidence type="ECO:0000256" key="1">
    <source>
        <dbReference type="ARBA" id="ARBA00004127"/>
    </source>
</evidence>
<dbReference type="GO" id="GO:0012505">
    <property type="term" value="C:endomembrane system"/>
    <property type="evidence" value="ECO:0007669"/>
    <property type="project" value="UniProtKB-SubCell"/>
</dbReference>
<dbReference type="Pfam" id="PF01699">
    <property type="entry name" value="Na_Ca_ex"/>
    <property type="match status" value="2"/>
</dbReference>
<dbReference type="InterPro" id="IPR004837">
    <property type="entry name" value="NaCa_Exmemb"/>
</dbReference>
<dbReference type="GO" id="GO:0015369">
    <property type="term" value="F:calcium:proton antiporter activity"/>
    <property type="evidence" value="ECO:0007669"/>
    <property type="project" value="UniProtKB-UniRule"/>
</dbReference>
<feature type="transmembrane region" description="Helical" evidence="9">
    <location>
        <begin position="351"/>
        <end position="370"/>
    </location>
</feature>
<proteinExistence type="inferred from homology"/>
<dbReference type="PANTHER" id="PTHR31503">
    <property type="entry name" value="VACUOLAR CALCIUM ION TRANSPORTER"/>
    <property type="match status" value="1"/>
</dbReference>
<feature type="transmembrane region" description="Helical" evidence="9">
    <location>
        <begin position="101"/>
        <end position="122"/>
    </location>
</feature>
<keyword evidence="12" id="KW-1185">Reference proteome</keyword>
<evidence type="ECO:0000313" key="12">
    <source>
        <dbReference type="Proteomes" id="UP000232003"/>
    </source>
</evidence>
<dbReference type="RefSeq" id="WP_100901473.1">
    <property type="nucleotide sequence ID" value="NZ_CAWNNC010000001.1"/>
</dbReference>
<comment type="subcellular location">
    <subcellularLocation>
        <location evidence="1">Endomembrane system</location>
        <topology evidence="1">Multi-pass membrane protein</topology>
    </subcellularLocation>
</comment>
<evidence type="ECO:0000259" key="10">
    <source>
        <dbReference type="Pfam" id="PF01699"/>
    </source>
</evidence>
<keyword evidence="7 9" id="KW-0406">Ion transport</keyword>
<feature type="transmembrane region" description="Helical" evidence="9">
    <location>
        <begin position="134"/>
        <end position="154"/>
    </location>
</feature>
<keyword evidence="9" id="KW-0050">Antiport</keyword>
<comment type="function">
    <text evidence="9">Ca(+)/H(+) antiporter that extrudes calcium in exchange for external protons.</text>
</comment>
<feature type="transmembrane region" description="Helical" evidence="9">
    <location>
        <begin position="225"/>
        <end position="248"/>
    </location>
</feature>
<comment type="similarity">
    <text evidence="9">Belongs to the Ca(2+):cation antiporter (CaCA) (TC 2.A.19) family.</text>
</comment>
<gene>
    <name evidence="11" type="ORF">COO91_06942</name>
</gene>
<evidence type="ECO:0000256" key="5">
    <source>
        <dbReference type="ARBA" id="ARBA00022837"/>
    </source>
</evidence>
<keyword evidence="3 9" id="KW-0109">Calcium transport</keyword>
<feature type="domain" description="Sodium/calcium exchanger membrane region" evidence="10">
    <location>
        <begin position="227"/>
        <end position="366"/>
    </location>
</feature>
<evidence type="ECO:0000256" key="4">
    <source>
        <dbReference type="ARBA" id="ARBA00022692"/>
    </source>
</evidence>
<evidence type="ECO:0000256" key="8">
    <source>
        <dbReference type="ARBA" id="ARBA00023136"/>
    </source>
</evidence>
<keyword evidence="8 9" id="KW-0472">Membrane</keyword>
<dbReference type="InterPro" id="IPR004798">
    <property type="entry name" value="CAX-like"/>
</dbReference>
<dbReference type="EMBL" id="CP024785">
    <property type="protein sequence ID" value="AUB40906.1"/>
    <property type="molecule type" value="Genomic_DNA"/>
</dbReference>
<organism evidence="11 12">
    <name type="scientific">Nostoc flagelliforme CCNUN1</name>
    <dbReference type="NCBI Taxonomy" id="2038116"/>
    <lineage>
        <taxon>Bacteria</taxon>
        <taxon>Bacillati</taxon>
        <taxon>Cyanobacteriota</taxon>
        <taxon>Cyanophyceae</taxon>
        <taxon>Nostocales</taxon>
        <taxon>Nostocaceae</taxon>
        <taxon>Nostoc</taxon>
    </lineage>
</organism>
<evidence type="ECO:0000256" key="3">
    <source>
        <dbReference type="ARBA" id="ARBA00022568"/>
    </source>
</evidence>
<reference evidence="11 12" key="1">
    <citation type="submission" date="2017-11" db="EMBL/GenBank/DDBJ databases">
        <title>Complete genome of a free-living desiccation-tolerant cyanobacterium and its photosynthetic adaptation to extreme terrestrial habitat.</title>
        <authorList>
            <person name="Shang J."/>
        </authorList>
    </citation>
    <scope>NUCLEOTIDE SEQUENCE [LARGE SCALE GENOMIC DNA]</scope>
    <source>
        <strain evidence="11 12">CCNUN1</strain>
    </source>
</reference>
<dbReference type="KEGG" id="nfl:COO91_06942"/>
<name>A0A2K8SZN6_9NOSO</name>
<evidence type="ECO:0000256" key="6">
    <source>
        <dbReference type="ARBA" id="ARBA00022989"/>
    </source>
</evidence>
<protein>
    <recommendedName>
        <fullName evidence="9">Ca(2+)/H(+) antiporter</fullName>
    </recommendedName>
</protein>
<dbReference type="OrthoDB" id="9776105at2"/>
<dbReference type="InterPro" id="IPR044880">
    <property type="entry name" value="NCX_ion-bd_dom_sf"/>
</dbReference>
<dbReference type="GO" id="GO:0006874">
    <property type="term" value="P:intracellular calcium ion homeostasis"/>
    <property type="evidence" value="ECO:0007669"/>
    <property type="project" value="TreeGrafter"/>
</dbReference>
<keyword evidence="2 9" id="KW-0813">Transport</keyword>
<dbReference type="NCBIfam" id="TIGR00378">
    <property type="entry name" value="cax"/>
    <property type="match status" value="1"/>
</dbReference>
<dbReference type="GO" id="GO:0016020">
    <property type="term" value="C:membrane"/>
    <property type="evidence" value="ECO:0007669"/>
    <property type="project" value="InterPro"/>
</dbReference>
<feature type="transmembrane region" description="Helical" evidence="9">
    <location>
        <begin position="60"/>
        <end position="89"/>
    </location>
</feature>
<sequence length="373" mass="39202">MPTALKNIQTKNLISIGLLVFVPIAIVAEKLEWDALVVFGLSAVAIIPLAVWLSQATEEIAVVLGPSIGGLLNAVFGNATELIIALVALKAGLVDIVKASITGTIISNLLLVMGLSMLLGGLRYKEQTFQPMAARVNGSTMTLAVTAIVLPAMVITTSNVVEQSAITNLSIFVAVILIVVYGFTLLFSLKTHSYLYDVGVVELEGVSEDEAPTEQDKHSKPNLSLWVGVLLVATIGIAFVSEIFVGAVEEATKGLGLTPLFTGVILLPLVGGAAEYVTAVRVAIKNNMDLSVSVAMGSSLLVALLVAPLLVLVGQVIGQPMDLNFNLFEVVAVIIAVVIANLISLDGRSNWLEGMLLLATYAVLGAAFYFHPV</sequence>
<dbReference type="Proteomes" id="UP000232003">
    <property type="component" value="Chromosome"/>
</dbReference>
<evidence type="ECO:0000256" key="2">
    <source>
        <dbReference type="ARBA" id="ARBA00022448"/>
    </source>
</evidence>
<dbReference type="PANTHER" id="PTHR31503:SF22">
    <property type="entry name" value="VACUOLAR CALCIUM ION TRANSPORTER"/>
    <property type="match status" value="1"/>
</dbReference>
<dbReference type="InterPro" id="IPR004713">
    <property type="entry name" value="CaH_exchang"/>
</dbReference>
<evidence type="ECO:0000256" key="9">
    <source>
        <dbReference type="RuleBase" id="RU365028"/>
    </source>
</evidence>
<keyword evidence="6 9" id="KW-1133">Transmembrane helix</keyword>
<feature type="transmembrane region" description="Helical" evidence="9">
    <location>
        <begin position="35"/>
        <end position="53"/>
    </location>
</feature>
<dbReference type="AlphaFoldDB" id="A0A2K8SZN6"/>
<feature type="transmembrane region" description="Helical" evidence="9">
    <location>
        <begin position="166"/>
        <end position="187"/>
    </location>
</feature>
<dbReference type="NCBIfam" id="TIGR00846">
    <property type="entry name" value="caca2"/>
    <property type="match status" value="1"/>
</dbReference>
<feature type="domain" description="Sodium/calcium exchanger membrane region" evidence="10">
    <location>
        <begin position="36"/>
        <end position="189"/>
    </location>
</feature>
<feature type="transmembrane region" description="Helical" evidence="9">
    <location>
        <begin position="12"/>
        <end position="29"/>
    </location>
</feature>
<feature type="transmembrane region" description="Helical" evidence="9">
    <location>
        <begin position="325"/>
        <end position="344"/>
    </location>
</feature>
<feature type="transmembrane region" description="Helical" evidence="9">
    <location>
        <begin position="260"/>
        <end position="278"/>
    </location>
</feature>
<evidence type="ECO:0000313" key="11">
    <source>
        <dbReference type="EMBL" id="AUB40906.1"/>
    </source>
</evidence>
<dbReference type="Gene3D" id="1.20.1420.30">
    <property type="entry name" value="NCX, central ion-binding region"/>
    <property type="match status" value="2"/>
</dbReference>